<dbReference type="InterPro" id="IPR000683">
    <property type="entry name" value="Gfo/Idh/MocA-like_OxRdtase_N"/>
</dbReference>
<name>A0ABT1NT96_9MICC</name>
<keyword evidence="3" id="KW-0520">NAD</keyword>
<feature type="domain" description="Gfo/Idh/MocA-like oxidoreductase N-terminal" evidence="5">
    <location>
        <begin position="28"/>
        <end position="150"/>
    </location>
</feature>
<evidence type="ECO:0000256" key="3">
    <source>
        <dbReference type="ARBA" id="ARBA00023027"/>
    </source>
</evidence>
<sequence length="362" mass="39324">MTAVQHIPTPPCVQPGAPSPVQSTGRTLRWGVVATGNIAERVTEDIARLEDAVLQAVSSRRQATAEEFASRFGFASSYFDADDVSGYDRLFADPEVDVVYIASPHAQHYRIARRALEAGKHVLCEKSLTINARETEDLIELARSRNLFLMEAVWTRFLPCINRIWELIASGELGDINWVQADLGFPAAYDPASRLWDPAAGGGALLDLTVYPLTFALGALGYPETVHAVGSINADGVDTQNALTLGYASGGLAQLTSSLVSSSPRTAVISGTRGWLRTGSPLHNPVELTIVPHDGEARVERFPQVGNGYAYELREVTRCIQAGLVESPTMTWADSLRTMRLFDTVRAQIGVLYANDKDAVPR</sequence>
<dbReference type="SUPFAM" id="SSF51735">
    <property type="entry name" value="NAD(P)-binding Rossmann-fold domains"/>
    <property type="match status" value="1"/>
</dbReference>
<dbReference type="Pfam" id="PF01408">
    <property type="entry name" value="GFO_IDH_MocA"/>
    <property type="match status" value="1"/>
</dbReference>
<dbReference type="RefSeq" id="WP_255798477.1">
    <property type="nucleotide sequence ID" value="NZ_CP104263.1"/>
</dbReference>
<keyword evidence="2" id="KW-0560">Oxidoreductase</keyword>
<evidence type="ECO:0000256" key="2">
    <source>
        <dbReference type="ARBA" id="ARBA00023002"/>
    </source>
</evidence>
<dbReference type="EMBL" id="JANFLP010000014">
    <property type="protein sequence ID" value="MCQ1950950.1"/>
    <property type="molecule type" value="Genomic_DNA"/>
</dbReference>
<comment type="caution">
    <text evidence="7">The sequence shown here is derived from an EMBL/GenBank/DDBJ whole genome shotgun (WGS) entry which is preliminary data.</text>
</comment>
<evidence type="ECO:0000313" key="7">
    <source>
        <dbReference type="EMBL" id="MCQ1950950.1"/>
    </source>
</evidence>
<dbReference type="PANTHER" id="PTHR22604:SF105">
    <property type="entry name" value="TRANS-1,2-DIHYDROBENZENE-1,2-DIOL DEHYDROGENASE"/>
    <property type="match status" value="1"/>
</dbReference>
<dbReference type="Pfam" id="PF22725">
    <property type="entry name" value="GFO_IDH_MocA_C3"/>
    <property type="match status" value="1"/>
</dbReference>
<gene>
    <name evidence="7" type="ORF">NNX28_13565</name>
</gene>
<evidence type="ECO:0000259" key="6">
    <source>
        <dbReference type="Pfam" id="PF22725"/>
    </source>
</evidence>
<feature type="region of interest" description="Disordered" evidence="4">
    <location>
        <begin position="1"/>
        <end position="24"/>
    </location>
</feature>
<organism evidence="7 8">
    <name type="scientific">Arthrobacter jinronghuae</name>
    <dbReference type="NCBI Taxonomy" id="2964609"/>
    <lineage>
        <taxon>Bacteria</taxon>
        <taxon>Bacillati</taxon>
        <taxon>Actinomycetota</taxon>
        <taxon>Actinomycetes</taxon>
        <taxon>Micrococcales</taxon>
        <taxon>Micrococcaceae</taxon>
        <taxon>Arthrobacter</taxon>
    </lineage>
</organism>
<proteinExistence type="inferred from homology"/>
<dbReference type="InterPro" id="IPR036291">
    <property type="entry name" value="NAD(P)-bd_dom_sf"/>
</dbReference>
<dbReference type="Gene3D" id="3.40.50.720">
    <property type="entry name" value="NAD(P)-binding Rossmann-like Domain"/>
    <property type="match status" value="1"/>
</dbReference>
<evidence type="ECO:0000256" key="1">
    <source>
        <dbReference type="ARBA" id="ARBA00010928"/>
    </source>
</evidence>
<evidence type="ECO:0000259" key="5">
    <source>
        <dbReference type="Pfam" id="PF01408"/>
    </source>
</evidence>
<dbReference type="SUPFAM" id="SSF55347">
    <property type="entry name" value="Glyceraldehyde-3-phosphate dehydrogenase-like, C-terminal domain"/>
    <property type="match status" value="1"/>
</dbReference>
<comment type="similarity">
    <text evidence="1">Belongs to the Gfo/Idh/MocA family.</text>
</comment>
<dbReference type="InterPro" id="IPR055170">
    <property type="entry name" value="GFO_IDH_MocA-like_dom"/>
</dbReference>
<accession>A0ABT1NT96</accession>
<keyword evidence="8" id="KW-1185">Reference proteome</keyword>
<dbReference type="Proteomes" id="UP001206924">
    <property type="component" value="Unassembled WGS sequence"/>
</dbReference>
<dbReference type="InterPro" id="IPR050984">
    <property type="entry name" value="Gfo/Idh/MocA_domain"/>
</dbReference>
<dbReference type="Gene3D" id="3.30.360.10">
    <property type="entry name" value="Dihydrodipicolinate Reductase, domain 2"/>
    <property type="match status" value="1"/>
</dbReference>
<feature type="domain" description="GFO/IDH/MocA-like oxidoreductase" evidence="6">
    <location>
        <begin position="163"/>
        <end position="277"/>
    </location>
</feature>
<dbReference type="PANTHER" id="PTHR22604">
    <property type="entry name" value="OXIDOREDUCTASES"/>
    <property type="match status" value="1"/>
</dbReference>
<protein>
    <submittedName>
        <fullName evidence="7">Gfo/Idh/MocA family oxidoreductase</fullName>
    </submittedName>
</protein>
<reference evidence="7 8" key="1">
    <citation type="submission" date="2022-07" db="EMBL/GenBank/DDBJ databases">
        <title>Novel species in genus Arthrobacter.</title>
        <authorList>
            <person name="Liu Y."/>
        </authorList>
    </citation>
    <scope>NUCLEOTIDE SEQUENCE [LARGE SCALE GENOMIC DNA]</scope>
    <source>
        <strain evidence="8">zg-Y859</strain>
    </source>
</reference>
<evidence type="ECO:0000313" key="8">
    <source>
        <dbReference type="Proteomes" id="UP001206924"/>
    </source>
</evidence>
<evidence type="ECO:0000256" key="4">
    <source>
        <dbReference type="SAM" id="MobiDB-lite"/>
    </source>
</evidence>